<dbReference type="EMBL" id="BARW01000863">
    <property type="protein sequence ID" value="GAI70410.1"/>
    <property type="molecule type" value="Genomic_DNA"/>
</dbReference>
<reference evidence="1" key="1">
    <citation type="journal article" date="2014" name="Front. Microbiol.">
        <title>High frequency of phylogenetically diverse reductive dehalogenase-homologous genes in deep subseafloor sedimentary metagenomes.</title>
        <authorList>
            <person name="Kawai M."/>
            <person name="Futagami T."/>
            <person name="Toyoda A."/>
            <person name="Takaki Y."/>
            <person name="Nishi S."/>
            <person name="Hori S."/>
            <person name="Arai W."/>
            <person name="Tsubouchi T."/>
            <person name="Morono Y."/>
            <person name="Uchiyama I."/>
            <person name="Ito T."/>
            <person name="Fujiyama A."/>
            <person name="Inagaki F."/>
            <person name="Takami H."/>
        </authorList>
    </citation>
    <scope>NUCLEOTIDE SEQUENCE</scope>
    <source>
        <strain evidence="1">Expedition CK06-06</strain>
    </source>
</reference>
<sequence length="110" mass="12725">MSELIKTPDEHPDKYLDMPQGLEGYWWETEHLICVPFVESRNEGAGNFSRFLEDIESKGKMVFFPTIVSARLDAILRKRGYTEAVSRMSELEQKIHGQEYCDGLAREPTK</sequence>
<evidence type="ECO:0000313" key="1">
    <source>
        <dbReference type="EMBL" id="GAI70410.1"/>
    </source>
</evidence>
<organism evidence="1">
    <name type="scientific">marine sediment metagenome</name>
    <dbReference type="NCBI Taxonomy" id="412755"/>
    <lineage>
        <taxon>unclassified sequences</taxon>
        <taxon>metagenomes</taxon>
        <taxon>ecological metagenomes</taxon>
    </lineage>
</organism>
<protein>
    <submittedName>
        <fullName evidence="1">Uncharacterized protein</fullName>
    </submittedName>
</protein>
<proteinExistence type="predicted"/>
<dbReference type="AlphaFoldDB" id="X1S4P3"/>
<name>X1S4P3_9ZZZZ</name>
<gene>
    <name evidence="1" type="ORF">S12H4_03171</name>
</gene>
<comment type="caution">
    <text evidence="1">The sequence shown here is derived from an EMBL/GenBank/DDBJ whole genome shotgun (WGS) entry which is preliminary data.</text>
</comment>
<accession>X1S4P3</accession>